<evidence type="ECO:0000256" key="5">
    <source>
        <dbReference type="ARBA" id="ARBA00022692"/>
    </source>
</evidence>
<evidence type="ECO:0000256" key="2">
    <source>
        <dbReference type="ARBA" id="ARBA00022448"/>
    </source>
</evidence>
<dbReference type="SUPFAM" id="SSF56935">
    <property type="entry name" value="Porins"/>
    <property type="match status" value="1"/>
</dbReference>
<organism evidence="16 17">
    <name type="scientific">Dasania phycosphaerae</name>
    <dbReference type="NCBI Taxonomy" id="2950436"/>
    <lineage>
        <taxon>Bacteria</taxon>
        <taxon>Pseudomonadati</taxon>
        <taxon>Pseudomonadota</taxon>
        <taxon>Gammaproteobacteria</taxon>
        <taxon>Cellvibrionales</taxon>
        <taxon>Spongiibacteraceae</taxon>
        <taxon>Dasania</taxon>
    </lineage>
</organism>
<keyword evidence="16" id="KW-0675">Receptor</keyword>
<comment type="similarity">
    <text evidence="11 12">Belongs to the TonB-dependent receptor family.</text>
</comment>
<evidence type="ECO:0000313" key="17">
    <source>
        <dbReference type="Proteomes" id="UP001069090"/>
    </source>
</evidence>
<keyword evidence="3 11" id="KW-1134">Transmembrane beta strand</keyword>
<evidence type="ECO:0000256" key="11">
    <source>
        <dbReference type="PROSITE-ProRule" id="PRU01360"/>
    </source>
</evidence>
<dbReference type="EMBL" id="JAPTGG010000002">
    <property type="protein sequence ID" value="MCZ0864040.1"/>
    <property type="molecule type" value="Genomic_DNA"/>
</dbReference>
<dbReference type="InterPro" id="IPR036942">
    <property type="entry name" value="Beta-barrel_TonB_sf"/>
</dbReference>
<feature type="domain" description="TonB-dependent receptor plug" evidence="15">
    <location>
        <begin position="47"/>
        <end position="153"/>
    </location>
</feature>
<evidence type="ECO:0000259" key="14">
    <source>
        <dbReference type="Pfam" id="PF00593"/>
    </source>
</evidence>
<evidence type="ECO:0000256" key="6">
    <source>
        <dbReference type="ARBA" id="ARBA00023004"/>
    </source>
</evidence>
<dbReference type="PROSITE" id="PS52016">
    <property type="entry name" value="TONB_DEPENDENT_REC_3"/>
    <property type="match status" value="1"/>
</dbReference>
<dbReference type="InterPro" id="IPR000531">
    <property type="entry name" value="Beta-barrel_TonB"/>
</dbReference>
<accession>A0A9J6RIF1</accession>
<evidence type="ECO:0000313" key="16">
    <source>
        <dbReference type="EMBL" id="MCZ0864040.1"/>
    </source>
</evidence>
<name>A0A9J6RIF1_9GAMM</name>
<dbReference type="InterPro" id="IPR012910">
    <property type="entry name" value="Plug_dom"/>
</dbReference>
<keyword evidence="5 11" id="KW-0812">Transmembrane</keyword>
<dbReference type="Pfam" id="PF07715">
    <property type="entry name" value="Plug"/>
    <property type="match status" value="1"/>
</dbReference>
<evidence type="ECO:0000256" key="12">
    <source>
        <dbReference type="RuleBase" id="RU003357"/>
    </source>
</evidence>
<evidence type="ECO:0000256" key="8">
    <source>
        <dbReference type="ARBA" id="ARBA00023077"/>
    </source>
</evidence>
<dbReference type="RefSeq" id="WP_258330198.1">
    <property type="nucleotide sequence ID" value="NZ_JAPTGG010000002.1"/>
</dbReference>
<dbReference type="PANTHER" id="PTHR32552:SF81">
    <property type="entry name" value="TONB-DEPENDENT OUTER MEMBRANE RECEPTOR"/>
    <property type="match status" value="1"/>
</dbReference>
<feature type="signal peptide" evidence="13">
    <location>
        <begin position="1"/>
        <end position="30"/>
    </location>
</feature>
<evidence type="ECO:0000256" key="3">
    <source>
        <dbReference type="ARBA" id="ARBA00022452"/>
    </source>
</evidence>
<dbReference type="AlphaFoldDB" id="A0A9J6RIF1"/>
<evidence type="ECO:0000256" key="9">
    <source>
        <dbReference type="ARBA" id="ARBA00023136"/>
    </source>
</evidence>
<dbReference type="PROSITE" id="PS51257">
    <property type="entry name" value="PROKAR_LIPOPROTEIN"/>
    <property type="match status" value="1"/>
</dbReference>
<dbReference type="PANTHER" id="PTHR32552">
    <property type="entry name" value="FERRICHROME IRON RECEPTOR-RELATED"/>
    <property type="match status" value="1"/>
</dbReference>
<gene>
    <name evidence="16" type="ORF">O0V09_02440</name>
</gene>
<dbReference type="Pfam" id="PF00593">
    <property type="entry name" value="TonB_dep_Rec_b-barrel"/>
    <property type="match status" value="1"/>
</dbReference>
<proteinExistence type="inferred from homology"/>
<keyword evidence="6" id="KW-0408">Iron</keyword>
<keyword evidence="8 12" id="KW-0798">TonB box</keyword>
<sequence length="735" mass="80528">MSQLIHRSSLSRAISASLVALSCASTGASASVLEEVFVTSQKRIENIQDIGLSVSAFSGDQMDALGMVNTTDIIQQVPGLQLQSFTPAFTAFNLRGISQNNFQDNLEAPVAVYINDAYVGSMNAINGQLFDMERVEVLRGPQGTLFGRNATGGLIHYATNIASSDNLNGYVKGSLGSFDRKSIEGAVGGGLADGIRGRLAARWEEADGYIENKVGQRDQQGADGYVVRGALQFDIGDTIVADLIASYSEDSDVPTGVYVIQDADVTDLGLATPTSAPSPDPHEDFSDGGYFERESTSITGKLSWEISDTLQLVSITNSLEMDKFYLEDADGTPSAVTGAIFDFSTEAEYSQWSQEIRLSGDHDDFRWSTGLFYLDIEGDYQSIADGNVITPTYNTAVTSTTLDSTNWSIFGQMEYDFDYNWTAIVGYRWSQDDKDIDMLTTDDSRNPDGSDDGLGPVAQVQDISGVNTIDYGDYAARLQLNYTSEADDLYFVSYNRGIKGGNWSPNRSVTVEDFKHDEEVLHAYEIGSKLTLKDGVARINTTLFYYDYQDYQQFSLLNATPQVVNRDATNRGGEVELFITPNESWDIVLGLSVIDSEVDGAPTALGIDHEDVELPNAPEFSANALVRYNWEAMGGEFTAQVDGAYTGEQYLEGTNNPSSKEDGYFVGNANVTYTTEDGAWKYSAWVKNFTDEEYRLYHLDLAILDVFIGDGFGFTQEVYAPPRTFGITATYNFGD</sequence>
<evidence type="ECO:0000259" key="15">
    <source>
        <dbReference type="Pfam" id="PF07715"/>
    </source>
</evidence>
<evidence type="ECO:0000256" key="1">
    <source>
        <dbReference type="ARBA" id="ARBA00004571"/>
    </source>
</evidence>
<reference evidence="16 17" key="1">
    <citation type="submission" date="2022-12" db="EMBL/GenBank/DDBJ databases">
        <title>Dasania phycosphaerae sp. nov., isolated from particulate material of the south coast of Korea.</title>
        <authorList>
            <person name="Jiang Y."/>
        </authorList>
    </citation>
    <scope>NUCLEOTIDE SEQUENCE [LARGE SCALE GENOMIC DNA]</scope>
    <source>
        <strain evidence="16 17">GY-19</strain>
    </source>
</reference>
<dbReference type="InterPro" id="IPR039426">
    <property type="entry name" value="TonB-dep_rcpt-like"/>
</dbReference>
<comment type="subcellular location">
    <subcellularLocation>
        <location evidence="1 11">Cell outer membrane</location>
        <topology evidence="1 11">Multi-pass membrane protein</topology>
    </subcellularLocation>
</comment>
<protein>
    <submittedName>
        <fullName evidence="16">TonB-dependent receptor</fullName>
    </submittedName>
</protein>
<evidence type="ECO:0000256" key="13">
    <source>
        <dbReference type="SAM" id="SignalP"/>
    </source>
</evidence>
<keyword evidence="4" id="KW-0410">Iron transport</keyword>
<dbReference type="Proteomes" id="UP001069090">
    <property type="component" value="Unassembled WGS sequence"/>
</dbReference>
<keyword evidence="7" id="KW-0406">Ion transport</keyword>
<keyword evidence="2 11" id="KW-0813">Transport</keyword>
<comment type="caution">
    <text evidence="16">The sequence shown here is derived from an EMBL/GenBank/DDBJ whole genome shotgun (WGS) entry which is preliminary data.</text>
</comment>
<evidence type="ECO:0000256" key="7">
    <source>
        <dbReference type="ARBA" id="ARBA00023065"/>
    </source>
</evidence>
<feature type="chain" id="PRO_5039895911" evidence="13">
    <location>
        <begin position="31"/>
        <end position="735"/>
    </location>
</feature>
<evidence type="ECO:0000256" key="4">
    <source>
        <dbReference type="ARBA" id="ARBA00022496"/>
    </source>
</evidence>
<dbReference type="GO" id="GO:0006826">
    <property type="term" value="P:iron ion transport"/>
    <property type="evidence" value="ECO:0007669"/>
    <property type="project" value="UniProtKB-KW"/>
</dbReference>
<feature type="domain" description="TonB-dependent receptor-like beta-barrel" evidence="14">
    <location>
        <begin position="261"/>
        <end position="688"/>
    </location>
</feature>
<keyword evidence="10 11" id="KW-0998">Cell outer membrane</keyword>
<dbReference type="GO" id="GO:0009279">
    <property type="term" value="C:cell outer membrane"/>
    <property type="evidence" value="ECO:0007669"/>
    <property type="project" value="UniProtKB-SubCell"/>
</dbReference>
<evidence type="ECO:0000256" key="10">
    <source>
        <dbReference type="ARBA" id="ARBA00023237"/>
    </source>
</evidence>
<keyword evidence="17" id="KW-1185">Reference proteome</keyword>
<keyword evidence="9 11" id="KW-0472">Membrane</keyword>
<dbReference type="Gene3D" id="2.40.170.20">
    <property type="entry name" value="TonB-dependent receptor, beta-barrel domain"/>
    <property type="match status" value="1"/>
</dbReference>
<keyword evidence="13" id="KW-0732">Signal</keyword>